<proteinExistence type="inferred from homology"/>
<sequence length="207" mass="22672">MVWQQCDLFWHLGLNRAVHSGVLLPRVGLANKLTWIRGFAASYLLGRLFGGLATPSMVALAIFLCGIGTDILDGLIARHTGTQSKLGQIADAETDFCLYLSLTVILLRNGVLPLLFGWVMLLRFLIPCVVVLLSYLTFARPVYFGSTTWGKYAGLAQCLSFLVLLAPAPFSMLTHLLSIPLLIVTSCLLIIAPVAQITHMRMRRGEG</sequence>
<dbReference type="InterPro" id="IPR048254">
    <property type="entry name" value="CDP_ALCOHOL_P_TRANSF_CS"/>
</dbReference>
<keyword evidence="3" id="KW-1133">Transmembrane helix</keyword>
<dbReference type="EMBL" id="BNJK01000001">
    <property type="protein sequence ID" value="GHO96440.1"/>
    <property type="molecule type" value="Genomic_DNA"/>
</dbReference>
<evidence type="ECO:0000256" key="1">
    <source>
        <dbReference type="ARBA" id="ARBA00022679"/>
    </source>
</evidence>
<dbReference type="GO" id="GO:0016020">
    <property type="term" value="C:membrane"/>
    <property type="evidence" value="ECO:0007669"/>
    <property type="project" value="InterPro"/>
</dbReference>
<comment type="similarity">
    <text evidence="2">Belongs to the CDP-alcohol phosphatidyltransferase class-I family.</text>
</comment>
<protein>
    <recommendedName>
        <fullName evidence="6">CDP-alcohol phosphatidyltransferase</fullName>
    </recommendedName>
</protein>
<evidence type="ECO:0000256" key="3">
    <source>
        <dbReference type="SAM" id="Phobius"/>
    </source>
</evidence>
<name>A0A8J3IQ30_9CHLR</name>
<dbReference type="Proteomes" id="UP000597444">
    <property type="component" value="Unassembled WGS sequence"/>
</dbReference>
<evidence type="ECO:0000313" key="5">
    <source>
        <dbReference type="Proteomes" id="UP000597444"/>
    </source>
</evidence>
<evidence type="ECO:0000313" key="4">
    <source>
        <dbReference type="EMBL" id="GHO96440.1"/>
    </source>
</evidence>
<dbReference type="InterPro" id="IPR043130">
    <property type="entry name" value="CDP-OH_PTrfase_TM_dom"/>
</dbReference>
<gene>
    <name evidence="4" type="ORF">KSF_064880</name>
</gene>
<comment type="caution">
    <text evidence="4">The sequence shown here is derived from an EMBL/GenBank/DDBJ whole genome shotgun (WGS) entry which is preliminary data.</text>
</comment>
<keyword evidence="5" id="KW-1185">Reference proteome</keyword>
<feature type="transmembrane region" description="Helical" evidence="3">
    <location>
        <begin position="152"/>
        <end position="170"/>
    </location>
</feature>
<feature type="transmembrane region" description="Helical" evidence="3">
    <location>
        <begin position="124"/>
        <end position="143"/>
    </location>
</feature>
<dbReference type="Pfam" id="PF01066">
    <property type="entry name" value="CDP-OH_P_transf"/>
    <property type="match status" value="1"/>
</dbReference>
<organism evidence="4 5">
    <name type="scientific">Reticulibacter mediterranei</name>
    <dbReference type="NCBI Taxonomy" id="2778369"/>
    <lineage>
        <taxon>Bacteria</taxon>
        <taxon>Bacillati</taxon>
        <taxon>Chloroflexota</taxon>
        <taxon>Ktedonobacteria</taxon>
        <taxon>Ktedonobacterales</taxon>
        <taxon>Reticulibacteraceae</taxon>
        <taxon>Reticulibacter</taxon>
    </lineage>
</organism>
<dbReference type="PROSITE" id="PS00379">
    <property type="entry name" value="CDP_ALCOHOL_P_TRANSF"/>
    <property type="match status" value="1"/>
</dbReference>
<dbReference type="InterPro" id="IPR000462">
    <property type="entry name" value="CDP-OH_P_trans"/>
</dbReference>
<keyword evidence="1 2" id="KW-0808">Transferase</keyword>
<dbReference type="AlphaFoldDB" id="A0A8J3IQ30"/>
<feature type="transmembrane region" description="Helical" evidence="3">
    <location>
        <begin position="176"/>
        <end position="195"/>
    </location>
</feature>
<dbReference type="GO" id="GO:0016780">
    <property type="term" value="F:phosphotransferase activity, for other substituted phosphate groups"/>
    <property type="evidence" value="ECO:0007669"/>
    <property type="project" value="InterPro"/>
</dbReference>
<reference evidence="4" key="1">
    <citation type="submission" date="2020-10" db="EMBL/GenBank/DDBJ databases">
        <title>Taxonomic study of unclassified bacteria belonging to the class Ktedonobacteria.</title>
        <authorList>
            <person name="Yabe S."/>
            <person name="Wang C.M."/>
            <person name="Zheng Y."/>
            <person name="Sakai Y."/>
            <person name="Cavaletti L."/>
            <person name="Monciardini P."/>
            <person name="Donadio S."/>
        </authorList>
    </citation>
    <scope>NUCLEOTIDE SEQUENCE</scope>
    <source>
        <strain evidence="4">ID150040</strain>
    </source>
</reference>
<evidence type="ECO:0008006" key="6">
    <source>
        <dbReference type="Google" id="ProtNLM"/>
    </source>
</evidence>
<keyword evidence="3" id="KW-0472">Membrane</keyword>
<dbReference type="GO" id="GO:0008654">
    <property type="term" value="P:phospholipid biosynthetic process"/>
    <property type="evidence" value="ECO:0007669"/>
    <property type="project" value="InterPro"/>
</dbReference>
<evidence type="ECO:0000256" key="2">
    <source>
        <dbReference type="RuleBase" id="RU003750"/>
    </source>
</evidence>
<keyword evidence="3" id="KW-0812">Transmembrane</keyword>
<dbReference type="Gene3D" id="1.20.120.1760">
    <property type="match status" value="1"/>
</dbReference>
<accession>A0A8J3IQ30</accession>